<dbReference type="RefSeq" id="WP_119666598.1">
    <property type="nucleotide sequence ID" value="NZ_QXED01000001.1"/>
</dbReference>
<evidence type="ECO:0000256" key="1">
    <source>
        <dbReference type="SAM" id="MobiDB-lite"/>
    </source>
</evidence>
<evidence type="ECO:0000256" key="2">
    <source>
        <dbReference type="SAM" id="SignalP"/>
    </source>
</evidence>
<dbReference type="AlphaFoldDB" id="A0A418MK44"/>
<name>A0A418MK44_9BACT</name>
<evidence type="ECO:0000313" key="4">
    <source>
        <dbReference type="EMBL" id="RIV27760.1"/>
    </source>
</evidence>
<feature type="compositionally biased region" description="Low complexity" evidence="1">
    <location>
        <begin position="115"/>
        <end position="126"/>
    </location>
</feature>
<feature type="domain" description="Sialidase" evidence="3">
    <location>
        <begin position="156"/>
        <end position="283"/>
    </location>
</feature>
<evidence type="ECO:0000259" key="3">
    <source>
        <dbReference type="Pfam" id="PF13088"/>
    </source>
</evidence>
<feature type="signal peptide" evidence="2">
    <location>
        <begin position="1"/>
        <end position="23"/>
    </location>
</feature>
<keyword evidence="2" id="KW-0732">Signal</keyword>
<reference evidence="4 5" key="1">
    <citation type="submission" date="2018-08" db="EMBL/GenBank/DDBJ databases">
        <title>Fibrisoma montanum sp. nov., isolated from Danxia mountain soil.</title>
        <authorList>
            <person name="Huang Y."/>
        </authorList>
    </citation>
    <scope>NUCLEOTIDE SEQUENCE [LARGE SCALE GENOMIC DNA]</scope>
    <source>
        <strain evidence="4 5">HYT19</strain>
    </source>
</reference>
<comment type="caution">
    <text evidence="4">The sequence shown here is derived from an EMBL/GenBank/DDBJ whole genome shotgun (WGS) entry which is preliminary data.</text>
</comment>
<organism evidence="4 5">
    <name type="scientific">Fibrisoma montanum</name>
    <dbReference type="NCBI Taxonomy" id="2305895"/>
    <lineage>
        <taxon>Bacteria</taxon>
        <taxon>Pseudomonadati</taxon>
        <taxon>Bacteroidota</taxon>
        <taxon>Cytophagia</taxon>
        <taxon>Cytophagales</taxon>
        <taxon>Spirosomataceae</taxon>
        <taxon>Fibrisoma</taxon>
    </lineage>
</organism>
<dbReference type="InterPro" id="IPR011040">
    <property type="entry name" value="Sialidase"/>
</dbReference>
<dbReference type="Gene3D" id="2.120.10.10">
    <property type="match status" value="1"/>
</dbReference>
<accession>A0A418MK44</accession>
<feature type="region of interest" description="Disordered" evidence="1">
    <location>
        <begin position="115"/>
        <end position="153"/>
    </location>
</feature>
<keyword evidence="5" id="KW-1185">Reference proteome</keyword>
<protein>
    <submittedName>
        <fullName evidence="4">Exo-alpha-sialidase</fullName>
    </submittedName>
</protein>
<dbReference type="CDD" id="cd15482">
    <property type="entry name" value="Sialidase_non-viral"/>
    <property type="match status" value="1"/>
</dbReference>
<dbReference type="EMBL" id="QXED01000001">
    <property type="protein sequence ID" value="RIV27760.1"/>
    <property type="molecule type" value="Genomic_DNA"/>
</dbReference>
<dbReference type="InterPro" id="IPR036278">
    <property type="entry name" value="Sialidase_sf"/>
</dbReference>
<dbReference type="Pfam" id="PF13088">
    <property type="entry name" value="BNR_2"/>
    <property type="match status" value="1"/>
</dbReference>
<sequence>MKYRLNLLLCLGLLAAVMHNGHAADKFADPTRAYAVPFLMQTPQGQVAMSWTEKDDNGVVYFYWALSPDKGKTFGDKQLIHSSAGIGNSRLMRPRLLFRKNGTMMAVFALRGPEQAATQATTNQDAHAGHGAGATHHEGHQPAAPKANAGGGRPRDLQIVYAVSKDGGKSWTQPASVHSDKSPNVVRGFFDATVLANGEVAVAYLNDIEGKAHSRDLRFVTSSGDSFSAERTLDPFVCDCCPISLLVDPKGQLHMYYRENNDNVRDIATMVSTDNGRTFSSPRILFKDNWKVNGCPHSGPTSAIGTNGPLVAWFSGAEDSRGIRLVTDAGKRLFVIDEPTAKNAYLVQAPQSSVLLWEQVKASENEPTATIAYRTLSGSATPTTQFVPNAQGGSNASGIVVGNQLLVAYEVIKPNVKNSIEWVSVKL</sequence>
<feature type="chain" id="PRO_5019543721" evidence="2">
    <location>
        <begin position="24"/>
        <end position="427"/>
    </location>
</feature>
<gene>
    <name evidence="4" type="ORF">DYU11_05525</name>
</gene>
<dbReference type="Proteomes" id="UP000283523">
    <property type="component" value="Unassembled WGS sequence"/>
</dbReference>
<proteinExistence type="predicted"/>
<dbReference type="OrthoDB" id="9764969at2"/>
<dbReference type="SUPFAM" id="SSF50939">
    <property type="entry name" value="Sialidases"/>
    <property type="match status" value="1"/>
</dbReference>
<evidence type="ECO:0000313" key="5">
    <source>
        <dbReference type="Proteomes" id="UP000283523"/>
    </source>
</evidence>